<comment type="caution">
    <text evidence="1">The sequence shown here is derived from an EMBL/GenBank/DDBJ whole genome shotgun (WGS) entry which is preliminary data.</text>
</comment>
<dbReference type="AlphaFoldDB" id="A0A225UUQ1"/>
<gene>
    <name evidence="1" type="ORF">PHMEG_00033086</name>
</gene>
<evidence type="ECO:0000313" key="2">
    <source>
        <dbReference type="Proteomes" id="UP000198211"/>
    </source>
</evidence>
<reference evidence="2" key="1">
    <citation type="submission" date="2017-03" db="EMBL/GenBank/DDBJ databases">
        <title>Phytopthora megakarya and P. palmivora, two closely related causual agents of cacao black pod achieved similar genome size and gene model numbers by different mechanisms.</title>
        <authorList>
            <person name="Ali S."/>
            <person name="Shao J."/>
            <person name="Larry D.J."/>
            <person name="Kronmiller B."/>
            <person name="Shen D."/>
            <person name="Strem M.D."/>
            <person name="Melnick R.L."/>
            <person name="Guiltinan M.J."/>
            <person name="Tyler B.M."/>
            <person name="Meinhardt L.W."/>
            <person name="Bailey B.A."/>
        </authorList>
    </citation>
    <scope>NUCLEOTIDE SEQUENCE [LARGE SCALE GENOMIC DNA]</scope>
    <source>
        <strain evidence="2">zdho120</strain>
    </source>
</reference>
<sequence length="118" mass="13487">MASAIKHGSLGCVKKDFRIDILAQRGYLPLINYLHQISTVNINDQDTKKARNTPKNCLACTSQAMDQAAANNYWMWCSGSTLTETRTAQHMQWILQQAQRSEVAKYLPFRRLYEVSYG</sequence>
<dbReference type="Proteomes" id="UP000198211">
    <property type="component" value="Unassembled WGS sequence"/>
</dbReference>
<evidence type="ECO:0000313" key="1">
    <source>
        <dbReference type="EMBL" id="OWY96607.1"/>
    </source>
</evidence>
<keyword evidence="2" id="KW-1185">Reference proteome</keyword>
<proteinExistence type="predicted"/>
<name>A0A225UUQ1_9STRA</name>
<organism evidence="1 2">
    <name type="scientific">Phytophthora megakarya</name>
    <dbReference type="NCBI Taxonomy" id="4795"/>
    <lineage>
        <taxon>Eukaryota</taxon>
        <taxon>Sar</taxon>
        <taxon>Stramenopiles</taxon>
        <taxon>Oomycota</taxon>
        <taxon>Peronosporomycetes</taxon>
        <taxon>Peronosporales</taxon>
        <taxon>Peronosporaceae</taxon>
        <taxon>Phytophthora</taxon>
    </lineage>
</organism>
<protein>
    <submittedName>
        <fullName evidence="1">Uncharacterized protein</fullName>
    </submittedName>
</protein>
<dbReference type="EMBL" id="NBNE01011416">
    <property type="protein sequence ID" value="OWY96607.1"/>
    <property type="molecule type" value="Genomic_DNA"/>
</dbReference>
<accession>A0A225UUQ1</accession>